<name>A0A101JGV8_9ACTN</name>
<gene>
    <name evidence="9" type="ORF">ADL12_32105</name>
</gene>
<reference evidence="10" key="1">
    <citation type="submission" date="2015-10" db="EMBL/GenBank/DDBJ databases">
        <authorList>
            <person name="Ju K.-S."/>
            <person name="Doroghazi J.R."/>
            <person name="Metcalf W.W."/>
        </authorList>
    </citation>
    <scope>NUCLEOTIDE SEQUENCE [LARGE SCALE GENOMIC DNA]</scope>
    <source>
        <strain evidence="10">NRRL 3151</strain>
    </source>
</reference>
<accession>A0A101JGV8</accession>
<evidence type="ECO:0008006" key="11">
    <source>
        <dbReference type="Google" id="ProtNLM"/>
    </source>
</evidence>
<comment type="caution">
    <text evidence="9">The sequence shown here is derived from an EMBL/GenBank/DDBJ whole genome shotgun (WGS) entry which is preliminary data.</text>
</comment>
<organism evidence="9 10">
    <name type="scientific">Streptomyces regalis</name>
    <dbReference type="NCBI Taxonomy" id="68262"/>
    <lineage>
        <taxon>Bacteria</taxon>
        <taxon>Bacillati</taxon>
        <taxon>Actinomycetota</taxon>
        <taxon>Actinomycetes</taxon>
        <taxon>Kitasatosporales</taxon>
        <taxon>Streptomycetaceae</taxon>
        <taxon>Streptomyces</taxon>
    </lineage>
</organism>
<dbReference type="AlphaFoldDB" id="A0A101JGV8"/>
<proteinExistence type="inferred from homology"/>
<dbReference type="EMBL" id="LLZG01000361">
    <property type="protein sequence ID" value="KUL26603.1"/>
    <property type="molecule type" value="Genomic_DNA"/>
</dbReference>
<dbReference type="Gene3D" id="1.10.150.130">
    <property type="match status" value="1"/>
</dbReference>
<dbReference type="InterPro" id="IPR050090">
    <property type="entry name" value="Tyrosine_recombinase_XerCD"/>
</dbReference>
<dbReference type="InterPro" id="IPR010998">
    <property type="entry name" value="Integrase_recombinase_N"/>
</dbReference>
<feature type="domain" description="Core-binding (CB)" evidence="8">
    <location>
        <begin position="88"/>
        <end position="167"/>
    </location>
</feature>
<dbReference type="PROSITE" id="PS51898">
    <property type="entry name" value="TYR_RECOMBINASE"/>
    <property type="match status" value="1"/>
</dbReference>
<dbReference type="PANTHER" id="PTHR30349">
    <property type="entry name" value="PHAGE INTEGRASE-RELATED"/>
    <property type="match status" value="1"/>
</dbReference>
<dbReference type="InterPro" id="IPR044068">
    <property type="entry name" value="CB"/>
</dbReference>
<evidence type="ECO:0000313" key="10">
    <source>
        <dbReference type="Proteomes" id="UP000053923"/>
    </source>
</evidence>
<evidence type="ECO:0000256" key="2">
    <source>
        <dbReference type="ARBA" id="ARBA00022908"/>
    </source>
</evidence>
<evidence type="ECO:0000259" key="7">
    <source>
        <dbReference type="PROSITE" id="PS51898"/>
    </source>
</evidence>
<keyword evidence="2" id="KW-0229">DNA integration</keyword>
<evidence type="ECO:0000256" key="5">
    <source>
        <dbReference type="PROSITE-ProRule" id="PRU01248"/>
    </source>
</evidence>
<dbReference type="SUPFAM" id="SSF56349">
    <property type="entry name" value="DNA breaking-rejoining enzymes"/>
    <property type="match status" value="1"/>
</dbReference>
<dbReference type="GO" id="GO:0015074">
    <property type="term" value="P:DNA integration"/>
    <property type="evidence" value="ECO:0007669"/>
    <property type="project" value="UniProtKB-KW"/>
</dbReference>
<dbReference type="Gene3D" id="1.10.443.10">
    <property type="entry name" value="Intergrase catalytic core"/>
    <property type="match status" value="1"/>
</dbReference>
<dbReference type="GO" id="GO:0006310">
    <property type="term" value="P:DNA recombination"/>
    <property type="evidence" value="ECO:0007669"/>
    <property type="project" value="UniProtKB-KW"/>
</dbReference>
<evidence type="ECO:0000256" key="3">
    <source>
        <dbReference type="ARBA" id="ARBA00023125"/>
    </source>
</evidence>
<feature type="region of interest" description="Disordered" evidence="6">
    <location>
        <begin position="421"/>
        <end position="442"/>
    </location>
</feature>
<dbReference type="RefSeq" id="WP_062708374.1">
    <property type="nucleotide sequence ID" value="NZ_LLZG01000361.1"/>
</dbReference>
<evidence type="ECO:0000256" key="1">
    <source>
        <dbReference type="ARBA" id="ARBA00008857"/>
    </source>
</evidence>
<keyword evidence="4" id="KW-0233">DNA recombination</keyword>
<feature type="domain" description="Tyr recombinase" evidence="7">
    <location>
        <begin position="190"/>
        <end position="407"/>
    </location>
</feature>
<dbReference type="Pfam" id="PF14659">
    <property type="entry name" value="Phage_int_SAM_3"/>
    <property type="match status" value="1"/>
</dbReference>
<evidence type="ECO:0000313" key="9">
    <source>
        <dbReference type="EMBL" id="KUL26603.1"/>
    </source>
</evidence>
<comment type="similarity">
    <text evidence="1">Belongs to the 'phage' integrase family.</text>
</comment>
<dbReference type="InterPro" id="IPR004107">
    <property type="entry name" value="Integrase_SAM-like_N"/>
</dbReference>
<dbReference type="InterPro" id="IPR013762">
    <property type="entry name" value="Integrase-like_cat_sf"/>
</dbReference>
<dbReference type="CDD" id="cd01189">
    <property type="entry name" value="INT_ICEBs1_C_like"/>
    <property type="match status" value="1"/>
</dbReference>
<dbReference type="GO" id="GO:0003677">
    <property type="term" value="F:DNA binding"/>
    <property type="evidence" value="ECO:0007669"/>
    <property type="project" value="UniProtKB-UniRule"/>
</dbReference>
<dbReference type="PROSITE" id="PS51900">
    <property type="entry name" value="CB"/>
    <property type="match status" value="1"/>
</dbReference>
<keyword evidence="10" id="KW-1185">Reference proteome</keyword>
<protein>
    <recommendedName>
        <fullName evidence="11">Integrase</fullName>
    </recommendedName>
</protein>
<dbReference type="PANTHER" id="PTHR30349:SF64">
    <property type="entry name" value="PROPHAGE INTEGRASE INTD-RELATED"/>
    <property type="match status" value="1"/>
</dbReference>
<evidence type="ECO:0000256" key="6">
    <source>
        <dbReference type="SAM" id="MobiDB-lite"/>
    </source>
</evidence>
<feature type="compositionally biased region" description="Basic and acidic residues" evidence="6">
    <location>
        <begin position="1"/>
        <end position="25"/>
    </location>
</feature>
<dbReference type="Pfam" id="PF00589">
    <property type="entry name" value="Phage_integrase"/>
    <property type="match status" value="1"/>
</dbReference>
<feature type="region of interest" description="Disordered" evidence="6">
    <location>
        <begin position="1"/>
        <end position="28"/>
    </location>
</feature>
<sequence length="442" mass="47845">MAEVYDRWHLSRPKKDAKPCAEHTSKTRTLVPSAEHGVGKRWQVRYRDADGEQRKENFEKRSAADARAAEVEADLNRGTFVDPKAGKTTLREFAQDWLAARTSDPSTIEVRERHLKHILPVLGSRPIRSIRPSTVQSWLSGMLAETMSPTYANGILGTLSAIMGAATDDEVIAKNPCQAKSVKVPKAEHKKIVPWTAERVAAVLAALPGPYICTGVLGAGVGLRQGEILGLSPDDIDFLRGVVHVRRQVKRVRYRRVFALPKGGKVREVPLSPKVAAALAAHLKAYPAKRVTLPWKVPDGKPTAVQLVFTATDGGVVDANAFTARVWKPALAAAGVIPPRKKGKQYAAAPEDGMHALRHHYASVLLDAGENIKALSEYLGHHDPAFTLRTYTHLMPSSEERTKKAVDGALGATIDGLIPGSSAPVVPSEGGSDKNMQASALR</sequence>
<evidence type="ECO:0000256" key="4">
    <source>
        <dbReference type="ARBA" id="ARBA00023172"/>
    </source>
</evidence>
<evidence type="ECO:0000259" key="8">
    <source>
        <dbReference type="PROSITE" id="PS51900"/>
    </source>
</evidence>
<dbReference type="Proteomes" id="UP000053923">
    <property type="component" value="Unassembled WGS sequence"/>
</dbReference>
<dbReference type="InterPro" id="IPR002104">
    <property type="entry name" value="Integrase_catalytic"/>
</dbReference>
<dbReference type="InterPro" id="IPR011010">
    <property type="entry name" value="DNA_brk_join_enz"/>
</dbReference>
<keyword evidence="3 5" id="KW-0238">DNA-binding</keyword>